<dbReference type="UniPathway" id="UPA00098">
    <property type="reaction ID" value="UER00361"/>
</dbReference>
<keyword evidence="4" id="KW-0641">Proline biosynthesis</keyword>
<dbReference type="Proteomes" id="UP000198894">
    <property type="component" value="Unassembled WGS sequence"/>
</dbReference>
<dbReference type="RefSeq" id="WP_091600603.1">
    <property type="nucleotide sequence ID" value="NZ_FNEE01000042.1"/>
</dbReference>
<dbReference type="PANTHER" id="PTHR11645:SF0">
    <property type="entry name" value="PYRROLINE-5-CARBOXYLATE REDUCTASE 3"/>
    <property type="match status" value="1"/>
</dbReference>
<dbReference type="PIRSF" id="PIRSF000193">
    <property type="entry name" value="Pyrrol-5-carb_rd"/>
    <property type="match status" value="1"/>
</dbReference>
<evidence type="ECO:0000313" key="8">
    <source>
        <dbReference type="EMBL" id="SDL52001.1"/>
    </source>
</evidence>
<keyword evidence="2 4" id="KW-0521">NADP</keyword>
<name>A0A1G9KQM3_9HYPH</name>
<dbReference type="PANTHER" id="PTHR11645">
    <property type="entry name" value="PYRROLINE-5-CARBOXYLATE REDUCTASE"/>
    <property type="match status" value="1"/>
</dbReference>
<dbReference type="EMBL" id="FNEE01000042">
    <property type="protein sequence ID" value="SDL52001.1"/>
    <property type="molecule type" value="Genomic_DNA"/>
</dbReference>
<feature type="binding site" evidence="5">
    <location>
        <position position="56"/>
    </location>
    <ligand>
        <name>NADPH</name>
        <dbReference type="ChEBI" id="CHEBI:57783"/>
    </ligand>
</feature>
<dbReference type="SUPFAM" id="SSF51735">
    <property type="entry name" value="NAD(P)-binding Rossmann-fold domains"/>
    <property type="match status" value="1"/>
</dbReference>
<feature type="binding site" evidence="5">
    <location>
        <begin position="10"/>
        <end position="16"/>
    </location>
    <ligand>
        <name>NADP(+)</name>
        <dbReference type="ChEBI" id="CHEBI:58349"/>
    </ligand>
</feature>
<feature type="domain" description="Pyrroline-5-carboxylate reductase catalytic N-terminal" evidence="6">
    <location>
        <begin position="7"/>
        <end position="92"/>
    </location>
</feature>
<dbReference type="HAMAP" id="MF_01925">
    <property type="entry name" value="P5C_reductase"/>
    <property type="match status" value="1"/>
</dbReference>
<comment type="subcellular location">
    <subcellularLocation>
        <location evidence="4">Cytoplasm</location>
    </subcellularLocation>
</comment>
<comment type="catalytic activity">
    <reaction evidence="4">
        <text>L-proline + NADP(+) = (S)-1-pyrroline-5-carboxylate + NADPH + 2 H(+)</text>
        <dbReference type="Rhea" id="RHEA:14109"/>
        <dbReference type="ChEBI" id="CHEBI:15378"/>
        <dbReference type="ChEBI" id="CHEBI:17388"/>
        <dbReference type="ChEBI" id="CHEBI:57783"/>
        <dbReference type="ChEBI" id="CHEBI:58349"/>
        <dbReference type="ChEBI" id="CHEBI:60039"/>
        <dbReference type="EC" id="1.5.1.2"/>
    </reaction>
</comment>
<protein>
    <recommendedName>
        <fullName evidence="4">Pyrroline-5-carboxylate reductase</fullName>
        <shortName evidence="4">P5C reductase</shortName>
        <shortName evidence="4">P5CR</shortName>
        <ecNumber evidence="4">1.5.1.2</ecNumber>
    </recommendedName>
    <alternativeName>
        <fullName evidence="4">PCA reductase</fullName>
    </alternativeName>
</protein>
<dbReference type="EC" id="1.5.1.2" evidence="4"/>
<dbReference type="GO" id="GO:0005737">
    <property type="term" value="C:cytoplasm"/>
    <property type="evidence" value="ECO:0007669"/>
    <property type="project" value="UniProtKB-SubCell"/>
</dbReference>
<dbReference type="InterPro" id="IPR029036">
    <property type="entry name" value="P5CR_dimer"/>
</dbReference>
<organism evidence="8 9">
    <name type="scientific">Mesorhizobium muleiense</name>
    <dbReference type="NCBI Taxonomy" id="1004279"/>
    <lineage>
        <taxon>Bacteria</taxon>
        <taxon>Pseudomonadati</taxon>
        <taxon>Pseudomonadota</taxon>
        <taxon>Alphaproteobacteria</taxon>
        <taxon>Hyphomicrobiales</taxon>
        <taxon>Phyllobacteriaceae</taxon>
        <taxon>Mesorhizobium</taxon>
    </lineage>
</organism>
<evidence type="ECO:0000313" key="9">
    <source>
        <dbReference type="Proteomes" id="UP000198894"/>
    </source>
</evidence>
<sequence>MGEPLSIGIIGGGGWLGRAIAEAIIDAQIVAAEHLTLSHRTGQPDFLPNATWTRDNQELVDRSDVIIVSVRPQDWPAIDITASGKLAMSVMAGITLDQLAGRLKTDRVIRTLPNAAAEVRNSYTPWISSQGVTADDRNVVRRILEACGAADEVKSEADIDYLTGLTGSGPAFPALLAAAMMDDAVSRGMDPDIARRSVSAVLVGTGKLLEARPDNPQDIVQTFLDYRGTTAAAIEAMRAAGFESAVADGLAAALQKSVTMGQAT</sequence>
<dbReference type="InterPro" id="IPR000304">
    <property type="entry name" value="Pyrroline-COOH_reductase"/>
</dbReference>
<dbReference type="GO" id="GO:0004735">
    <property type="term" value="F:pyrroline-5-carboxylate reductase activity"/>
    <property type="evidence" value="ECO:0007669"/>
    <property type="project" value="UniProtKB-UniRule"/>
</dbReference>
<gene>
    <name evidence="4" type="primary">proC</name>
    <name evidence="8" type="ORF">SAMN05428953_1423</name>
</gene>
<evidence type="ECO:0000256" key="4">
    <source>
        <dbReference type="HAMAP-Rule" id="MF_01925"/>
    </source>
</evidence>
<keyword evidence="9" id="KW-1185">Reference proteome</keyword>
<evidence type="ECO:0000256" key="2">
    <source>
        <dbReference type="ARBA" id="ARBA00022857"/>
    </source>
</evidence>
<keyword evidence="3 4" id="KW-0560">Oxidoreductase</keyword>
<proteinExistence type="inferred from homology"/>
<dbReference type="Gene3D" id="3.40.50.720">
    <property type="entry name" value="NAD(P)-binding Rossmann-like Domain"/>
    <property type="match status" value="1"/>
</dbReference>
<comment type="pathway">
    <text evidence="4">Amino-acid biosynthesis; L-proline biosynthesis; L-proline from L-glutamate 5-semialdehyde: step 1/1.</text>
</comment>
<reference evidence="9" key="1">
    <citation type="submission" date="2016-10" db="EMBL/GenBank/DDBJ databases">
        <authorList>
            <person name="Varghese N."/>
            <person name="Submissions S."/>
        </authorList>
    </citation>
    <scope>NUCLEOTIDE SEQUENCE [LARGE SCALE GENOMIC DNA]</scope>
    <source>
        <strain evidence="9">CGMCC 1.11022</strain>
    </source>
</reference>
<dbReference type="AlphaFoldDB" id="A0A1G9KQM3"/>
<evidence type="ECO:0000256" key="3">
    <source>
        <dbReference type="ARBA" id="ARBA00023002"/>
    </source>
</evidence>
<dbReference type="InterPro" id="IPR036291">
    <property type="entry name" value="NAD(P)-bd_dom_sf"/>
</dbReference>
<keyword evidence="4" id="KW-0963">Cytoplasm</keyword>
<dbReference type="GO" id="GO:0055129">
    <property type="term" value="P:L-proline biosynthetic process"/>
    <property type="evidence" value="ECO:0007669"/>
    <property type="project" value="UniProtKB-UniRule"/>
</dbReference>
<dbReference type="SUPFAM" id="SSF48179">
    <property type="entry name" value="6-phosphogluconate dehydrogenase C-terminal domain-like"/>
    <property type="match status" value="1"/>
</dbReference>
<evidence type="ECO:0000256" key="1">
    <source>
        <dbReference type="ARBA" id="ARBA00005525"/>
    </source>
</evidence>
<evidence type="ECO:0000259" key="7">
    <source>
        <dbReference type="Pfam" id="PF14748"/>
    </source>
</evidence>
<keyword evidence="4" id="KW-0028">Amino-acid biosynthesis</keyword>
<evidence type="ECO:0000256" key="5">
    <source>
        <dbReference type="PIRSR" id="PIRSR000193-1"/>
    </source>
</evidence>
<accession>A0A1G9KQM3</accession>
<dbReference type="InterPro" id="IPR028939">
    <property type="entry name" value="P5C_Rdtase_cat_N"/>
</dbReference>
<comment type="similarity">
    <text evidence="1 4">Belongs to the pyrroline-5-carboxylate reductase family.</text>
</comment>
<evidence type="ECO:0000259" key="6">
    <source>
        <dbReference type="Pfam" id="PF03807"/>
    </source>
</evidence>
<dbReference type="Pfam" id="PF14748">
    <property type="entry name" value="P5CR_dimer"/>
    <property type="match status" value="1"/>
</dbReference>
<dbReference type="InterPro" id="IPR008927">
    <property type="entry name" value="6-PGluconate_DH-like_C_sf"/>
</dbReference>
<comment type="function">
    <text evidence="4">Catalyzes the reduction of 1-pyrroline-5-carboxylate (PCA) to L-proline.</text>
</comment>
<feature type="domain" description="Pyrroline-5-carboxylate reductase dimerisation" evidence="7">
    <location>
        <begin position="156"/>
        <end position="259"/>
    </location>
</feature>
<dbReference type="Gene3D" id="1.10.3730.10">
    <property type="entry name" value="ProC C-terminal domain-like"/>
    <property type="match status" value="1"/>
</dbReference>
<comment type="catalytic activity">
    <reaction evidence="4">
        <text>L-proline + NAD(+) = (S)-1-pyrroline-5-carboxylate + NADH + 2 H(+)</text>
        <dbReference type="Rhea" id="RHEA:14105"/>
        <dbReference type="ChEBI" id="CHEBI:15378"/>
        <dbReference type="ChEBI" id="CHEBI:17388"/>
        <dbReference type="ChEBI" id="CHEBI:57540"/>
        <dbReference type="ChEBI" id="CHEBI:57945"/>
        <dbReference type="ChEBI" id="CHEBI:60039"/>
        <dbReference type="EC" id="1.5.1.2"/>
    </reaction>
</comment>
<dbReference type="Pfam" id="PF03807">
    <property type="entry name" value="F420_oxidored"/>
    <property type="match status" value="1"/>
</dbReference>